<organism evidence="1 2">
    <name type="scientific">Mycobacterium innocens</name>
    <dbReference type="NCBI Taxonomy" id="2341083"/>
    <lineage>
        <taxon>Bacteria</taxon>
        <taxon>Bacillati</taxon>
        <taxon>Actinomycetota</taxon>
        <taxon>Actinomycetes</taxon>
        <taxon>Mycobacteriales</taxon>
        <taxon>Mycobacteriaceae</taxon>
        <taxon>Mycobacterium</taxon>
    </lineage>
</organism>
<accession>A0A498PKJ5</accession>
<dbReference type="AlphaFoldDB" id="A0A498PKJ5"/>
<gene>
    <name evidence="1" type="ORF">LAUMK13_00033</name>
</gene>
<keyword evidence="2" id="KW-1185">Reference proteome</keyword>
<evidence type="ECO:0000313" key="2">
    <source>
        <dbReference type="Proteomes" id="UP000267289"/>
    </source>
</evidence>
<dbReference type="EMBL" id="UPHQ01000004">
    <property type="protein sequence ID" value="VBA32225.1"/>
    <property type="molecule type" value="Genomic_DNA"/>
</dbReference>
<protein>
    <submittedName>
        <fullName evidence="1">Uncharacterized protein</fullName>
    </submittedName>
</protein>
<evidence type="ECO:0000313" key="1">
    <source>
        <dbReference type="EMBL" id="VBA32225.1"/>
    </source>
</evidence>
<dbReference type="RefSeq" id="WP_075540836.1">
    <property type="nucleotide sequence ID" value="NZ_UPHQ01000004.1"/>
</dbReference>
<dbReference type="Proteomes" id="UP000267289">
    <property type="component" value="Unassembled WGS sequence"/>
</dbReference>
<name>A0A498PKJ5_9MYCO</name>
<sequence>MRLVNDVFVRSFGCPRTLWLCYWHADNALSLKPLVMAGVRGMSHVLTESGVMPPHRVCGDGFDCVRGAEPSMIGRLDGTVGAVSAQSAP</sequence>
<reference evidence="1 2" key="1">
    <citation type="submission" date="2018-09" db="EMBL/GenBank/DDBJ databases">
        <authorList>
            <person name="Tagini F."/>
        </authorList>
    </citation>
    <scope>NUCLEOTIDE SEQUENCE [LARGE SCALE GENOMIC DNA]</scope>
    <source>
        <strain evidence="1 2">MK13</strain>
    </source>
</reference>
<proteinExistence type="predicted"/>